<dbReference type="EMBL" id="BEXT01000001">
    <property type="protein sequence ID" value="GBC61578.1"/>
    <property type="molecule type" value="Genomic_DNA"/>
</dbReference>
<dbReference type="GO" id="GO:0140359">
    <property type="term" value="F:ABC-type transporter activity"/>
    <property type="evidence" value="ECO:0007669"/>
    <property type="project" value="InterPro"/>
</dbReference>
<name>A0A401FX63_9BACT</name>
<gene>
    <name evidence="12" type="ORF">DENIS_2540</name>
</gene>
<keyword evidence="6 12" id="KW-0067">ATP-binding</keyword>
<dbReference type="PROSITE" id="PS50893">
    <property type="entry name" value="ABC_TRANSPORTER_2"/>
    <property type="match status" value="1"/>
</dbReference>
<dbReference type="InterPro" id="IPR039421">
    <property type="entry name" value="Type_1_exporter"/>
</dbReference>
<dbReference type="Gene3D" id="3.40.50.300">
    <property type="entry name" value="P-loop containing nucleotide triphosphate hydrolases"/>
    <property type="match status" value="1"/>
</dbReference>
<dbReference type="InterPro" id="IPR036640">
    <property type="entry name" value="ABC1_TM_sf"/>
</dbReference>
<comment type="caution">
    <text evidence="12">The sequence shown here is derived from an EMBL/GenBank/DDBJ whole genome shotgun (WGS) entry which is preliminary data.</text>
</comment>
<feature type="transmembrane region" description="Helical" evidence="9">
    <location>
        <begin position="211"/>
        <end position="234"/>
    </location>
</feature>
<evidence type="ECO:0000256" key="2">
    <source>
        <dbReference type="ARBA" id="ARBA00022448"/>
    </source>
</evidence>
<dbReference type="FunFam" id="3.40.50.300:FF:000221">
    <property type="entry name" value="Multidrug ABC transporter ATP-binding protein"/>
    <property type="match status" value="1"/>
</dbReference>
<sequence length="665" mass="75321">MFSEFGYAEEKSTGKPYDLRLLKRLMPFVRPYRTPLLGALALVMMLTALELALPYITRIAVDRYIVPPPATHTGVSGDGKGRYADAEMSDPEMAALVRKYPDFFQITGTTARIPLADLPKLDRADLMRLRRDDIRGVSLAACLFLLLIIADFVLTFFQVLVLEYAGQKAMHDLRVALFTHIQSLRIAYFNRNPIARLVTRTTNDIQNMHELFTSVLVAVFKDLFLLVGIMAVMLGIRWQLALICFTLLPFVVFASLYFSRLARNVFRTLRIKTAEINTRFAETIAGIRVIQLFRQEQENARKFRELNHEFYAAGMRQIHIFAVFMPLIEVLTALSLALVICYGGQGVMSEEVTLGILVAFISYMRMFFRPIREIAEKYNILQNAMSSAERIFMILDTDEREVAEPVSEDGERQRAAESGLQQNERIETLVFDRVSMHYRRGEDVLREISFQVRAGETIAIVGPTGSGKTSLINLIIRFYDPASGRVLINGRDTRAWDLPTLRRKIALVTQDPFLFSENIRENIIQGKAEISAQEMDEILAASNCRELVRRLPQGAETRLSEGGASLSSGERQLISIARAFARDPELIILDEATSYIDSETEVKIQEALSNLMRGRTAILVAHRLSTAREADTILVLSRGRITEAGSHEALMEKRGVYFKLNQLQR</sequence>
<evidence type="ECO:0000256" key="8">
    <source>
        <dbReference type="ARBA" id="ARBA00023136"/>
    </source>
</evidence>
<keyword evidence="2" id="KW-0813">Transport</keyword>
<dbReference type="InterPro" id="IPR027417">
    <property type="entry name" value="P-loop_NTPase"/>
</dbReference>
<feature type="transmembrane region" description="Helical" evidence="9">
    <location>
        <begin position="240"/>
        <end position="258"/>
    </location>
</feature>
<evidence type="ECO:0000256" key="4">
    <source>
        <dbReference type="ARBA" id="ARBA00022692"/>
    </source>
</evidence>
<dbReference type="PROSITE" id="PS00211">
    <property type="entry name" value="ABC_TRANSPORTER_1"/>
    <property type="match status" value="1"/>
</dbReference>
<dbReference type="GO" id="GO:0016887">
    <property type="term" value="F:ATP hydrolysis activity"/>
    <property type="evidence" value="ECO:0007669"/>
    <property type="project" value="InterPro"/>
</dbReference>
<dbReference type="GO" id="GO:0005886">
    <property type="term" value="C:plasma membrane"/>
    <property type="evidence" value="ECO:0007669"/>
    <property type="project" value="UniProtKB-SubCell"/>
</dbReference>
<dbReference type="PROSITE" id="PS50929">
    <property type="entry name" value="ABC_TM1F"/>
    <property type="match status" value="1"/>
</dbReference>
<dbReference type="SMART" id="SM00382">
    <property type="entry name" value="AAA"/>
    <property type="match status" value="1"/>
</dbReference>
<dbReference type="Pfam" id="PF00005">
    <property type="entry name" value="ABC_tran"/>
    <property type="match status" value="1"/>
</dbReference>
<evidence type="ECO:0000256" key="9">
    <source>
        <dbReference type="SAM" id="Phobius"/>
    </source>
</evidence>
<evidence type="ECO:0000256" key="5">
    <source>
        <dbReference type="ARBA" id="ARBA00022741"/>
    </source>
</evidence>
<evidence type="ECO:0000256" key="7">
    <source>
        <dbReference type="ARBA" id="ARBA00022989"/>
    </source>
</evidence>
<dbReference type="SUPFAM" id="SSF90123">
    <property type="entry name" value="ABC transporter transmembrane region"/>
    <property type="match status" value="1"/>
</dbReference>
<feature type="transmembrane region" description="Helical" evidence="9">
    <location>
        <begin position="137"/>
        <end position="161"/>
    </location>
</feature>
<keyword evidence="4 9" id="KW-0812">Transmembrane</keyword>
<accession>A0A401FX63</accession>
<evidence type="ECO:0000259" key="11">
    <source>
        <dbReference type="PROSITE" id="PS50929"/>
    </source>
</evidence>
<dbReference type="PANTHER" id="PTHR24221:SF587">
    <property type="entry name" value="ABC TRANSPORTER RELATED"/>
    <property type="match status" value="1"/>
</dbReference>
<dbReference type="InterPro" id="IPR003593">
    <property type="entry name" value="AAA+_ATPase"/>
</dbReference>
<feature type="transmembrane region" description="Helical" evidence="9">
    <location>
        <begin position="352"/>
        <end position="368"/>
    </location>
</feature>
<evidence type="ECO:0000256" key="1">
    <source>
        <dbReference type="ARBA" id="ARBA00004651"/>
    </source>
</evidence>
<dbReference type="GO" id="GO:0005524">
    <property type="term" value="F:ATP binding"/>
    <property type="evidence" value="ECO:0007669"/>
    <property type="project" value="UniProtKB-KW"/>
</dbReference>
<dbReference type="RefSeq" id="WP_124328848.1">
    <property type="nucleotide sequence ID" value="NZ_BEXT01000001.1"/>
</dbReference>
<keyword evidence="8 9" id="KW-0472">Membrane</keyword>
<keyword evidence="7 9" id="KW-1133">Transmembrane helix</keyword>
<dbReference type="Proteomes" id="UP000288096">
    <property type="component" value="Unassembled WGS sequence"/>
</dbReference>
<feature type="domain" description="ABC transporter" evidence="10">
    <location>
        <begin position="429"/>
        <end position="663"/>
    </location>
</feature>
<feature type="domain" description="ABC transmembrane type-1" evidence="11">
    <location>
        <begin position="37"/>
        <end position="383"/>
    </location>
</feature>
<feature type="transmembrane region" description="Helical" evidence="9">
    <location>
        <begin position="36"/>
        <end position="56"/>
    </location>
</feature>
<dbReference type="InterPro" id="IPR017871">
    <property type="entry name" value="ABC_transporter-like_CS"/>
</dbReference>
<dbReference type="InterPro" id="IPR011527">
    <property type="entry name" value="ABC1_TM_dom"/>
</dbReference>
<dbReference type="PANTHER" id="PTHR24221">
    <property type="entry name" value="ATP-BINDING CASSETTE SUB-FAMILY B"/>
    <property type="match status" value="1"/>
</dbReference>
<dbReference type="OrthoDB" id="9772049at2"/>
<dbReference type="AlphaFoldDB" id="A0A401FX63"/>
<dbReference type="Gene3D" id="1.20.1560.10">
    <property type="entry name" value="ABC transporter type 1, transmembrane domain"/>
    <property type="match status" value="1"/>
</dbReference>
<keyword evidence="5" id="KW-0547">Nucleotide-binding</keyword>
<evidence type="ECO:0000313" key="12">
    <source>
        <dbReference type="EMBL" id="GBC61578.1"/>
    </source>
</evidence>
<evidence type="ECO:0000313" key="13">
    <source>
        <dbReference type="Proteomes" id="UP000288096"/>
    </source>
</evidence>
<proteinExistence type="predicted"/>
<keyword evidence="13" id="KW-1185">Reference proteome</keyword>
<reference evidence="13" key="1">
    <citation type="submission" date="2017-11" db="EMBL/GenBank/DDBJ databases">
        <authorList>
            <person name="Watanabe M."/>
            <person name="Kojima H."/>
        </authorList>
    </citation>
    <scope>NUCLEOTIDE SEQUENCE [LARGE SCALE GENOMIC DNA]</scope>
    <source>
        <strain evidence="13">Tokyo 01</strain>
    </source>
</reference>
<organism evidence="12 13">
    <name type="scientific">Desulfonema ishimotonii</name>
    <dbReference type="NCBI Taxonomy" id="45657"/>
    <lineage>
        <taxon>Bacteria</taxon>
        <taxon>Pseudomonadati</taxon>
        <taxon>Thermodesulfobacteriota</taxon>
        <taxon>Desulfobacteria</taxon>
        <taxon>Desulfobacterales</taxon>
        <taxon>Desulfococcaceae</taxon>
        <taxon>Desulfonema</taxon>
    </lineage>
</organism>
<reference evidence="13" key="2">
    <citation type="submission" date="2019-01" db="EMBL/GenBank/DDBJ databases">
        <title>Genome sequence of Desulfonema ishimotonii strain Tokyo 01.</title>
        <authorList>
            <person name="Fukui M."/>
        </authorList>
    </citation>
    <scope>NUCLEOTIDE SEQUENCE [LARGE SCALE GENOMIC DNA]</scope>
    <source>
        <strain evidence="13">Tokyo 01</strain>
    </source>
</reference>
<dbReference type="SUPFAM" id="SSF52540">
    <property type="entry name" value="P-loop containing nucleoside triphosphate hydrolases"/>
    <property type="match status" value="1"/>
</dbReference>
<keyword evidence="3" id="KW-1003">Cell membrane</keyword>
<protein>
    <submittedName>
        <fullName evidence="12">ABC transporter ATP-binding protein</fullName>
    </submittedName>
</protein>
<dbReference type="CDD" id="cd18544">
    <property type="entry name" value="ABC_6TM_TmrA_like"/>
    <property type="match status" value="1"/>
</dbReference>
<evidence type="ECO:0000256" key="6">
    <source>
        <dbReference type="ARBA" id="ARBA00022840"/>
    </source>
</evidence>
<feature type="transmembrane region" description="Helical" evidence="9">
    <location>
        <begin position="173"/>
        <end position="190"/>
    </location>
</feature>
<feature type="transmembrane region" description="Helical" evidence="9">
    <location>
        <begin position="318"/>
        <end position="340"/>
    </location>
</feature>
<evidence type="ECO:0000256" key="3">
    <source>
        <dbReference type="ARBA" id="ARBA00022475"/>
    </source>
</evidence>
<comment type="subcellular location">
    <subcellularLocation>
        <location evidence="1">Cell membrane</location>
        <topology evidence="1">Multi-pass membrane protein</topology>
    </subcellularLocation>
</comment>
<evidence type="ECO:0000259" key="10">
    <source>
        <dbReference type="PROSITE" id="PS50893"/>
    </source>
</evidence>
<dbReference type="InterPro" id="IPR003439">
    <property type="entry name" value="ABC_transporter-like_ATP-bd"/>
</dbReference>
<dbReference type="Pfam" id="PF00664">
    <property type="entry name" value="ABC_membrane"/>
    <property type="match status" value="1"/>
</dbReference>